<dbReference type="AlphaFoldDB" id="A0AAV7N0Q2"/>
<feature type="region of interest" description="Disordered" evidence="1">
    <location>
        <begin position="57"/>
        <end position="145"/>
    </location>
</feature>
<organism evidence="2 3">
    <name type="scientific">Pleurodeles waltl</name>
    <name type="common">Iberian ribbed newt</name>
    <dbReference type="NCBI Taxonomy" id="8319"/>
    <lineage>
        <taxon>Eukaryota</taxon>
        <taxon>Metazoa</taxon>
        <taxon>Chordata</taxon>
        <taxon>Craniata</taxon>
        <taxon>Vertebrata</taxon>
        <taxon>Euteleostomi</taxon>
        <taxon>Amphibia</taxon>
        <taxon>Batrachia</taxon>
        <taxon>Caudata</taxon>
        <taxon>Salamandroidea</taxon>
        <taxon>Salamandridae</taxon>
        <taxon>Pleurodelinae</taxon>
        <taxon>Pleurodeles</taxon>
    </lineage>
</organism>
<gene>
    <name evidence="2" type="ORF">NDU88_006936</name>
</gene>
<accession>A0AAV7N0Q2</accession>
<proteinExistence type="predicted"/>
<evidence type="ECO:0000313" key="3">
    <source>
        <dbReference type="Proteomes" id="UP001066276"/>
    </source>
</evidence>
<dbReference type="EMBL" id="JANPWB010000013">
    <property type="protein sequence ID" value="KAJ1109576.1"/>
    <property type="molecule type" value="Genomic_DNA"/>
</dbReference>
<reference evidence="2" key="1">
    <citation type="journal article" date="2022" name="bioRxiv">
        <title>Sequencing and chromosome-scale assembly of the giantPleurodeles waltlgenome.</title>
        <authorList>
            <person name="Brown T."/>
            <person name="Elewa A."/>
            <person name="Iarovenko S."/>
            <person name="Subramanian E."/>
            <person name="Araus A.J."/>
            <person name="Petzold A."/>
            <person name="Susuki M."/>
            <person name="Suzuki K.-i.T."/>
            <person name="Hayashi T."/>
            <person name="Toyoda A."/>
            <person name="Oliveira C."/>
            <person name="Osipova E."/>
            <person name="Leigh N.D."/>
            <person name="Simon A."/>
            <person name="Yun M.H."/>
        </authorList>
    </citation>
    <scope>NUCLEOTIDE SEQUENCE</scope>
    <source>
        <strain evidence="2">20211129_DDA</strain>
        <tissue evidence="2">Liver</tissue>
    </source>
</reference>
<name>A0AAV7N0Q2_PLEWA</name>
<keyword evidence="3" id="KW-1185">Reference proteome</keyword>
<comment type="caution">
    <text evidence="2">The sequence shown here is derived from an EMBL/GenBank/DDBJ whole genome shotgun (WGS) entry which is preliminary data.</text>
</comment>
<dbReference type="Proteomes" id="UP001066276">
    <property type="component" value="Chromosome 9"/>
</dbReference>
<evidence type="ECO:0000313" key="2">
    <source>
        <dbReference type="EMBL" id="KAJ1109576.1"/>
    </source>
</evidence>
<evidence type="ECO:0000256" key="1">
    <source>
        <dbReference type="SAM" id="MobiDB-lite"/>
    </source>
</evidence>
<sequence>MSAGLRSGAPRGWFSWLPQTTNVDGPNPWSQHFLQVPELRAGRDSVFRVRYVSCGQGAERRPQPRALSSVPKRAPDSLRSLVARASPPTRSTPYGRQVRSCGCPGTREPFTRPRRSPTPRAAAPGGQAPGPGGRPRLPPLRFPSASGACVRENAPVSSSPGSGWVTVSPPPPLGLLQQHRPGHRVISDAAPFYRRAGSGPARVSGLLQTLFFGVIRAPAGYWFGQGQPAMYKNTGC</sequence>
<protein>
    <submittedName>
        <fullName evidence="2">Uncharacterized protein</fullName>
    </submittedName>
</protein>